<protein>
    <recommendedName>
        <fullName evidence="8">FAD-binding FR-type domain-containing protein</fullName>
    </recommendedName>
</protein>
<dbReference type="InterPro" id="IPR017938">
    <property type="entry name" value="Riboflavin_synthase-like_b-brl"/>
</dbReference>
<dbReference type="STRING" id="1890683.A0A427XY20"/>
<comment type="similarity">
    <text evidence="2">Belongs to the flavoprotein pyridine nucleotide cytochrome reductase family.</text>
</comment>
<proteinExistence type="inferred from homology"/>
<organism evidence="9 10">
    <name type="scientific">Saitozyma podzolica</name>
    <dbReference type="NCBI Taxonomy" id="1890683"/>
    <lineage>
        <taxon>Eukaryota</taxon>
        <taxon>Fungi</taxon>
        <taxon>Dikarya</taxon>
        <taxon>Basidiomycota</taxon>
        <taxon>Agaricomycotina</taxon>
        <taxon>Tremellomycetes</taxon>
        <taxon>Tremellales</taxon>
        <taxon>Trimorphomycetaceae</taxon>
        <taxon>Saitozyma</taxon>
    </lineage>
</organism>
<evidence type="ECO:0000256" key="1">
    <source>
        <dbReference type="ARBA" id="ARBA00001974"/>
    </source>
</evidence>
<keyword evidence="3 6" id="KW-0285">Flavoprotein</keyword>
<dbReference type="OrthoDB" id="432685at2759"/>
<dbReference type="Gene3D" id="3.40.50.80">
    <property type="entry name" value="Nucleotide-binding domain of ferredoxin-NADP reductase (FNR) module"/>
    <property type="match status" value="1"/>
</dbReference>
<dbReference type="InterPro" id="IPR039261">
    <property type="entry name" value="FNR_nucleotide-bd"/>
</dbReference>
<evidence type="ECO:0000256" key="6">
    <source>
        <dbReference type="PIRSR" id="PIRSR601834-1"/>
    </source>
</evidence>
<dbReference type="SUPFAM" id="SSF63380">
    <property type="entry name" value="Riboflavin synthase domain-like"/>
    <property type="match status" value="1"/>
</dbReference>
<dbReference type="Pfam" id="PF00970">
    <property type="entry name" value="FAD_binding_6"/>
    <property type="match status" value="1"/>
</dbReference>
<keyword evidence="10" id="KW-1185">Reference proteome</keyword>
<feature type="region of interest" description="Disordered" evidence="7">
    <location>
        <begin position="1"/>
        <end position="33"/>
    </location>
</feature>
<feature type="compositionally biased region" description="Low complexity" evidence="7">
    <location>
        <begin position="242"/>
        <end position="251"/>
    </location>
</feature>
<evidence type="ECO:0000256" key="5">
    <source>
        <dbReference type="ARBA" id="ARBA00023002"/>
    </source>
</evidence>
<evidence type="ECO:0000313" key="10">
    <source>
        <dbReference type="Proteomes" id="UP000279259"/>
    </source>
</evidence>
<feature type="region of interest" description="Disordered" evidence="7">
    <location>
        <begin position="239"/>
        <end position="280"/>
    </location>
</feature>
<comment type="caution">
    <text evidence="9">The sequence shown here is derived from an EMBL/GenBank/DDBJ whole genome shotgun (WGS) entry which is preliminary data.</text>
</comment>
<keyword evidence="4 6" id="KW-0274">FAD</keyword>
<feature type="binding site" evidence="6">
    <location>
        <position position="174"/>
    </location>
    <ligand>
        <name>FAD</name>
        <dbReference type="ChEBI" id="CHEBI:57692"/>
    </ligand>
</feature>
<feature type="binding site" evidence="6">
    <location>
        <position position="183"/>
    </location>
    <ligand>
        <name>FAD</name>
        <dbReference type="ChEBI" id="CHEBI:57692"/>
    </ligand>
</feature>
<dbReference type="EMBL" id="RSCD01000023">
    <property type="protein sequence ID" value="RSH83740.1"/>
    <property type="molecule type" value="Genomic_DNA"/>
</dbReference>
<accession>A0A427XY20</accession>
<feature type="binding site" evidence="6">
    <location>
        <position position="159"/>
    </location>
    <ligand>
        <name>FAD</name>
        <dbReference type="ChEBI" id="CHEBI:57692"/>
    </ligand>
</feature>
<dbReference type="InterPro" id="IPR017927">
    <property type="entry name" value="FAD-bd_FR_type"/>
</dbReference>
<dbReference type="AlphaFoldDB" id="A0A427XY20"/>
<keyword evidence="5" id="KW-0560">Oxidoreductase</keyword>
<comment type="cofactor">
    <cofactor evidence="1 6">
        <name>FAD</name>
        <dbReference type="ChEBI" id="CHEBI:57692"/>
    </cofactor>
</comment>
<dbReference type="PANTHER" id="PTHR19370:SF184">
    <property type="entry name" value="NADH-CYTOCHROME B5 REDUCTASE-LIKE"/>
    <property type="match status" value="1"/>
</dbReference>
<dbReference type="CDD" id="cd06183">
    <property type="entry name" value="cyt_b5_reduct_like"/>
    <property type="match status" value="1"/>
</dbReference>
<feature type="compositionally biased region" description="Low complexity" evidence="7">
    <location>
        <begin position="261"/>
        <end position="280"/>
    </location>
</feature>
<reference evidence="9 10" key="1">
    <citation type="submission" date="2018-11" db="EMBL/GenBank/DDBJ databases">
        <title>Genome sequence of Saitozyma podzolica DSM 27192.</title>
        <authorList>
            <person name="Aliyu H."/>
            <person name="Gorte O."/>
            <person name="Ochsenreither K."/>
        </authorList>
    </citation>
    <scope>NUCLEOTIDE SEQUENCE [LARGE SCALE GENOMIC DNA]</scope>
    <source>
        <strain evidence="9 10">DSM 27192</strain>
    </source>
</reference>
<dbReference type="PANTHER" id="PTHR19370">
    <property type="entry name" value="NADH-CYTOCHROME B5 REDUCTASE"/>
    <property type="match status" value="1"/>
</dbReference>
<evidence type="ECO:0000256" key="7">
    <source>
        <dbReference type="SAM" id="MobiDB-lite"/>
    </source>
</evidence>
<evidence type="ECO:0000256" key="4">
    <source>
        <dbReference type="ARBA" id="ARBA00022827"/>
    </source>
</evidence>
<dbReference type="Gene3D" id="2.40.30.10">
    <property type="entry name" value="Translation factors"/>
    <property type="match status" value="1"/>
</dbReference>
<evidence type="ECO:0000256" key="3">
    <source>
        <dbReference type="ARBA" id="ARBA00022630"/>
    </source>
</evidence>
<feature type="binding site" evidence="6">
    <location>
        <position position="157"/>
    </location>
    <ligand>
        <name>FAD</name>
        <dbReference type="ChEBI" id="CHEBI:57692"/>
    </ligand>
</feature>
<name>A0A427XY20_9TREE</name>
<feature type="binding site" evidence="6">
    <location>
        <position position="158"/>
    </location>
    <ligand>
        <name>FAD</name>
        <dbReference type="ChEBI" id="CHEBI:57692"/>
    </ligand>
</feature>
<evidence type="ECO:0000256" key="2">
    <source>
        <dbReference type="ARBA" id="ARBA00006105"/>
    </source>
</evidence>
<evidence type="ECO:0000259" key="8">
    <source>
        <dbReference type="PROSITE" id="PS51384"/>
    </source>
</evidence>
<evidence type="ECO:0000313" key="9">
    <source>
        <dbReference type="EMBL" id="RSH83740.1"/>
    </source>
</evidence>
<sequence>MALPVGSIRAASRRVLSRSRPTSPSAPAPAPASSPWLLTIRWASSSTPTSPPSPAPARRRGFYLPLSLLLVVPAIYYFYPSSPSRRLSPYTYSDHPVSSTTPLGPSHKELAVPIPRESIGLFGTDAVRLDGTPVKKDDEELVVQHVMVKNPDLQIERPYTPTNDVETDGEMRLVVKRVKGGEVGRLIHSLKPGQDLGVRGPITTFSLVPSAYDKIVMISSGTGIAPFLQLLSKLPAAPPSPALQSPITSSPSPTPSPSRPSSPSASASHPPAHPSLHLIHSLPAPSRPDWSLSPTLLPRVQDRLGDRLVVTRVPPGPIDRLAVEAALGARDGEKVLVLVCLPPTLMRPLCGPLTIRLEQGPVTGLLAELGLSNAEVWKLE</sequence>
<gene>
    <name evidence="9" type="ORF">EHS25_005355</name>
</gene>
<dbReference type="Proteomes" id="UP000279259">
    <property type="component" value="Unassembled WGS sequence"/>
</dbReference>
<dbReference type="InterPro" id="IPR001834">
    <property type="entry name" value="CBR-like"/>
</dbReference>
<dbReference type="InterPro" id="IPR008333">
    <property type="entry name" value="Cbr1-like_FAD-bd_dom"/>
</dbReference>
<feature type="binding site" evidence="6">
    <location>
        <position position="176"/>
    </location>
    <ligand>
        <name>FAD</name>
        <dbReference type="ChEBI" id="CHEBI:57692"/>
    </ligand>
</feature>
<dbReference type="GO" id="GO:0016491">
    <property type="term" value="F:oxidoreductase activity"/>
    <property type="evidence" value="ECO:0007669"/>
    <property type="project" value="UniProtKB-KW"/>
</dbReference>
<feature type="domain" description="FAD-binding FR-type" evidence="8">
    <location>
        <begin position="90"/>
        <end position="208"/>
    </location>
</feature>
<dbReference type="SUPFAM" id="SSF52343">
    <property type="entry name" value="Ferredoxin reductase-like, C-terminal NADP-linked domain"/>
    <property type="match status" value="1"/>
</dbReference>
<dbReference type="PROSITE" id="PS51384">
    <property type="entry name" value="FAD_FR"/>
    <property type="match status" value="1"/>
</dbReference>